<evidence type="ECO:0000259" key="5">
    <source>
        <dbReference type="PROSITE" id="PS50931"/>
    </source>
</evidence>
<dbReference type="InterPro" id="IPR036390">
    <property type="entry name" value="WH_DNA-bd_sf"/>
</dbReference>
<keyword evidence="3" id="KW-0238">DNA-binding</keyword>
<protein>
    <submittedName>
        <fullName evidence="6">LysR family transcriptional regulator</fullName>
    </submittedName>
</protein>
<accession>A0ABY8X524</accession>
<dbReference type="Pfam" id="PF03466">
    <property type="entry name" value="LysR_substrate"/>
    <property type="match status" value="1"/>
</dbReference>
<dbReference type="Proteomes" id="UP001236415">
    <property type="component" value="Chromosome"/>
</dbReference>
<keyword evidence="2" id="KW-0805">Transcription regulation</keyword>
<dbReference type="InterPro" id="IPR000847">
    <property type="entry name" value="LysR_HTH_N"/>
</dbReference>
<dbReference type="Gene3D" id="3.40.190.290">
    <property type="match status" value="1"/>
</dbReference>
<evidence type="ECO:0000256" key="3">
    <source>
        <dbReference type="ARBA" id="ARBA00023125"/>
    </source>
</evidence>
<dbReference type="PANTHER" id="PTHR30419:SF8">
    <property type="entry name" value="NITROGEN ASSIMILATION TRANSCRIPTIONAL ACTIVATOR-RELATED"/>
    <property type="match status" value="1"/>
</dbReference>
<evidence type="ECO:0000256" key="2">
    <source>
        <dbReference type="ARBA" id="ARBA00023015"/>
    </source>
</evidence>
<comment type="similarity">
    <text evidence="1">Belongs to the LysR transcriptional regulatory family.</text>
</comment>
<dbReference type="InterPro" id="IPR005119">
    <property type="entry name" value="LysR_subst-bd"/>
</dbReference>
<evidence type="ECO:0000256" key="1">
    <source>
        <dbReference type="ARBA" id="ARBA00009437"/>
    </source>
</evidence>
<gene>
    <name evidence="6" type="ORF">QPK24_22445</name>
</gene>
<dbReference type="NCBIfam" id="NF047520">
    <property type="entry name" value="trans_act_CidR"/>
    <property type="match status" value="1"/>
</dbReference>
<dbReference type="SUPFAM" id="SSF46785">
    <property type="entry name" value="Winged helix' DNA-binding domain"/>
    <property type="match status" value="1"/>
</dbReference>
<dbReference type="CDD" id="cd08438">
    <property type="entry name" value="PBP2_CidR"/>
    <property type="match status" value="1"/>
</dbReference>
<proteinExistence type="inferred from homology"/>
<dbReference type="SUPFAM" id="SSF53850">
    <property type="entry name" value="Periplasmic binding protein-like II"/>
    <property type="match status" value="1"/>
</dbReference>
<dbReference type="EMBL" id="CP127162">
    <property type="protein sequence ID" value="WIV19044.1"/>
    <property type="molecule type" value="Genomic_DNA"/>
</dbReference>
<dbReference type="PROSITE" id="PS50931">
    <property type="entry name" value="HTH_LYSR"/>
    <property type="match status" value="1"/>
</dbReference>
<dbReference type="Gene3D" id="1.10.10.10">
    <property type="entry name" value="Winged helix-like DNA-binding domain superfamily/Winged helix DNA-binding domain"/>
    <property type="match status" value="1"/>
</dbReference>
<keyword evidence="7" id="KW-1185">Reference proteome</keyword>
<feature type="domain" description="HTH lysR-type" evidence="5">
    <location>
        <begin position="1"/>
        <end position="58"/>
    </location>
</feature>
<dbReference type="InterPro" id="IPR036388">
    <property type="entry name" value="WH-like_DNA-bd_sf"/>
</dbReference>
<sequence>MDIRHLNYFLEVARQKSFTKAAQALYITQPSISKTVKNLEEELGVTLLDRYGKKVELTDAGEVFARQAQEIVNSFHNLSSELDDLMHLKKGHIRIGLPPMIGASFFPKVIGEFYKQYPNITIQLFEDGGKKVEKDVVSGALDIGVTVLPTDDSLLDGYIFVTESLKVVLHPTHPLAGEEEIHLSALREDAFILFREDFTLHDRIIGACQKAGYQPRIIYESAQWDLISNMVAAGLGVALMPETICRELDVEEVCILPLHERIPWELGMVWRKDRYQSFAVREWIAFTEPMLKKANDEPLC</sequence>
<dbReference type="InterPro" id="IPR050950">
    <property type="entry name" value="HTH-type_LysR_regulators"/>
</dbReference>
<name>A0ABY8X524_9BACL</name>
<organism evidence="6 7">
    <name type="scientific">Paenibacillus polygoni</name>
    <dbReference type="NCBI Taxonomy" id="3050112"/>
    <lineage>
        <taxon>Bacteria</taxon>
        <taxon>Bacillati</taxon>
        <taxon>Bacillota</taxon>
        <taxon>Bacilli</taxon>
        <taxon>Bacillales</taxon>
        <taxon>Paenibacillaceae</taxon>
        <taxon>Paenibacillus</taxon>
    </lineage>
</organism>
<dbReference type="PRINTS" id="PR00039">
    <property type="entry name" value="HTHLYSR"/>
</dbReference>
<evidence type="ECO:0000313" key="6">
    <source>
        <dbReference type="EMBL" id="WIV19044.1"/>
    </source>
</evidence>
<dbReference type="Pfam" id="PF00126">
    <property type="entry name" value="HTH_1"/>
    <property type="match status" value="1"/>
</dbReference>
<dbReference type="PANTHER" id="PTHR30419">
    <property type="entry name" value="HTH-TYPE TRANSCRIPTIONAL REGULATOR YBHD"/>
    <property type="match status" value="1"/>
</dbReference>
<keyword evidence="4" id="KW-0804">Transcription</keyword>
<dbReference type="RefSeq" id="WP_285744871.1">
    <property type="nucleotide sequence ID" value="NZ_CP127162.1"/>
</dbReference>
<reference evidence="6 7" key="1">
    <citation type="submission" date="2023-06" db="EMBL/GenBank/DDBJ databases">
        <title>Paenibacillus polygonum sp. nov., an endophytic bacterium, isolated from Polygonum lapathifolium L. in Nanji Wetland National Nature Reserve, South of Poyang Lake, Jiangxi Province, China.</title>
        <authorList>
            <person name="Yu Z."/>
        </authorList>
    </citation>
    <scope>NUCLEOTIDE SEQUENCE [LARGE SCALE GENOMIC DNA]</scope>
    <source>
        <strain evidence="6 7">C31</strain>
    </source>
</reference>
<evidence type="ECO:0000313" key="7">
    <source>
        <dbReference type="Proteomes" id="UP001236415"/>
    </source>
</evidence>
<evidence type="ECO:0000256" key="4">
    <source>
        <dbReference type="ARBA" id="ARBA00023163"/>
    </source>
</evidence>